<gene>
    <name evidence="8" type="ORF">GCM10007053_19900</name>
</gene>
<dbReference type="RefSeq" id="WP_189477654.1">
    <property type="nucleotide sequence ID" value="NZ_BMYM01000002.1"/>
</dbReference>
<reference evidence="8" key="1">
    <citation type="journal article" date="2014" name="Int. J. Syst. Evol. Microbiol.">
        <title>Complete genome sequence of Corynebacterium casei LMG S-19264T (=DSM 44701T), isolated from a smear-ripened cheese.</title>
        <authorList>
            <consortium name="US DOE Joint Genome Institute (JGI-PGF)"/>
            <person name="Walter F."/>
            <person name="Albersmeier A."/>
            <person name="Kalinowski J."/>
            <person name="Ruckert C."/>
        </authorList>
    </citation>
    <scope>NUCLEOTIDE SEQUENCE</scope>
    <source>
        <strain evidence="8">KCTC 23430</strain>
    </source>
</reference>
<dbReference type="SUPFAM" id="SSF53649">
    <property type="entry name" value="Alkaline phosphatase-like"/>
    <property type="match status" value="1"/>
</dbReference>
<keyword evidence="5" id="KW-0325">Glycoprotein</keyword>
<feature type="chain" id="PRO_5036733766" description="Sulfatase N-terminal domain-containing protein" evidence="6">
    <location>
        <begin position="22"/>
        <end position="555"/>
    </location>
</feature>
<dbReference type="PROSITE" id="PS00523">
    <property type="entry name" value="SULFATASE_1"/>
    <property type="match status" value="1"/>
</dbReference>
<keyword evidence="9" id="KW-1185">Reference proteome</keyword>
<evidence type="ECO:0000256" key="4">
    <source>
        <dbReference type="ARBA" id="ARBA00022837"/>
    </source>
</evidence>
<evidence type="ECO:0000256" key="3">
    <source>
        <dbReference type="ARBA" id="ARBA00022801"/>
    </source>
</evidence>
<evidence type="ECO:0000256" key="1">
    <source>
        <dbReference type="ARBA" id="ARBA00008779"/>
    </source>
</evidence>
<dbReference type="GO" id="GO:0046872">
    <property type="term" value="F:metal ion binding"/>
    <property type="evidence" value="ECO:0007669"/>
    <property type="project" value="UniProtKB-KW"/>
</dbReference>
<reference evidence="8" key="2">
    <citation type="submission" date="2020-09" db="EMBL/GenBank/DDBJ databases">
        <authorList>
            <person name="Sun Q."/>
            <person name="Kim S."/>
        </authorList>
    </citation>
    <scope>NUCLEOTIDE SEQUENCE</scope>
    <source>
        <strain evidence="8">KCTC 23430</strain>
    </source>
</reference>
<dbReference type="PROSITE" id="PS00149">
    <property type="entry name" value="SULFATASE_2"/>
    <property type="match status" value="1"/>
</dbReference>
<sequence>MILKRSLAALALALAAPLAWSQDQPNIIVMVADDLGWNDVGYHGGPIETPSLDRLAAEGMQLDRFYTSPICSPTRAALMTGRDPIRLGVAYATIMPWMNTGIHPDERFLPEAFRDAGYQTAMVGKWHLGHSQQDFHPNSRGFEHFYGHLHTEVGYYPPFSNQGGKDFQQNGVSIEKEGYETYLLADEVSRYIRERDADKPFFMYMPFIAPHTPLEAPPELVEKYKDLVDDREPARAANTDNSRRIRVMTGRPSARPMFAAVVGAMDQAIGQVLTTLDQEGITEDTIVLFFSDNGGAAYASGGADNAPLRGGKGEAFEGGIRVISLLRSPGEIEPGSKLEQIMTVMDVFPTLATAAGIEHGVSRKLDGQDMWPAITRGQTTPRKQTVLFASETPLHGSFSIAAFNEHWKLVQEVQQDQYSANVTNHLFRIQEDPYEYNNLAQEHPDVVQVLSDEIRRWRALYPIAGVRSQLTPPPGWRAPRDWADWPRPSESLRDEYARGMPPSYARKILDRQHGNRGRLIYDCEPNALAAGFCTNDEINLATEETERDIAPQAQE</sequence>
<evidence type="ECO:0000256" key="6">
    <source>
        <dbReference type="SAM" id="SignalP"/>
    </source>
</evidence>
<dbReference type="Gene3D" id="3.30.1120.10">
    <property type="match status" value="1"/>
</dbReference>
<protein>
    <recommendedName>
        <fullName evidence="7">Sulfatase N-terminal domain-containing protein</fullName>
    </recommendedName>
</protein>
<evidence type="ECO:0000256" key="5">
    <source>
        <dbReference type="ARBA" id="ARBA00023180"/>
    </source>
</evidence>
<feature type="domain" description="Sulfatase N-terminal" evidence="7">
    <location>
        <begin position="25"/>
        <end position="357"/>
    </location>
</feature>
<dbReference type="InterPro" id="IPR017850">
    <property type="entry name" value="Alkaline_phosphatase_core_sf"/>
</dbReference>
<dbReference type="EMBL" id="BMYM01000002">
    <property type="protein sequence ID" value="GHD34346.1"/>
    <property type="molecule type" value="Genomic_DNA"/>
</dbReference>
<keyword evidence="3" id="KW-0378">Hydrolase</keyword>
<dbReference type="AlphaFoldDB" id="A0A918XJ62"/>
<dbReference type="InterPro" id="IPR047115">
    <property type="entry name" value="ARSB"/>
</dbReference>
<evidence type="ECO:0000259" key="7">
    <source>
        <dbReference type="Pfam" id="PF00884"/>
    </source>
</evidence>
<keyword evidence="6" id="KW-0732">Signal</keyword>
<dbReference type="Pfam" id="PF00884">
    <property type="entry name" value="Sulfatase"/>
    <property type="match status" value="1"/>
</dbReference>
<proteinExistence type="inferred from homology"/>
<organism evidence="8 9">
    <name type="scientific">Parahalioglobus pacificus</name>
    <dbReference type="NCBI Taxonomy" id="930806"/>
    <lineage>
        <taxon>Bacteria</taxon>
        <taxon>Pseudomonadati</taxon>
        <taxon>Pseudomonadota</taxon>
        <taxon>Gammaproteobacteria</taxon>
        <taxon>Cellvibrionales</taxon>
        <taxon>Halieaceae</taxon>
        <taxon>Parahalioglobus</taxon>
    </lineage>
</organism>
<dbReference type="InterPro" id="IPR000917">
    <property type="entry name" value="Sulfatase_N"/>
</dbReference>
<dbReference type="PANTHER" id="PTHR10342:SF274">
    <property type="entry name" value="ARYLSULFATASE B"/>
    <property type="match status" value="1"/>
</dbReference>
<accession>A0A918XJ62</accession>
<keyword evidence="4" id="KW-0106">Calcium</keyword>
<dbReference type="Proteomes" id="UP000644693">
    <property type="component" value="Unassembled WGS sequence"/>
</dbReference>
<name>A0A918XJ62_9GAMM</name>
<dbReference type="Gene3D" id="3.40.720.10">
    <property type="entry name" value="Alkaline Phosphatase, subunit A"/>
    <property type="match status" value="1"/>
</dbReference>
<evidence type="ECO:0000313" key="9">
    <source>
        <dbReference type="Proteomes" id="UP000644693"/>
    </source>
</evidence>
<dbReference type="InterPro" id="IPR024607">
    <property type="entry name" value="Sulfatase_CS"/>
</dbReference>
<feature type="signal peptide" evidence="6">
    <location>
        <begin position="1"/>
        <end position="21"/>
    </location>
</feature>
<keyword evidence="2" id="KW-0479">Metal-binding</keyword>
<comment type="caution">
    <text evidence="8">The sequence shown here is derived from an EMBL/GenBank/DDBJ whole genome shotgun (WGS) entry which is preliminary data.</text>
</comment>
<comment type="similarity">
    <text evidence="1">Belongs to the sulfatase family.</text>
</comment>
<dbReference type="CDD" id="cd16029">
    <property type="entry name" value="4-S"/>
    <property type="match status" value="1"/>
</dbReference>
<dbReference type="PANTHER" id="PTHR10342">
    <property type="entry name" value="ARYLSULFATASE"/>
    <property type="match status" value="1"/>
</dbReference>
<dbReference type="GO" id="GO:0008484">
    <property type="term" value="F:sulfuric ester hydrolase activity"/>
    <property type="evidence" value="ECO:0007669"/>
    <property type="project" value="InterPro"/>
</dbReference>
<evidence type="ECO:0000256" key="2">
    <source>
        <dbReference type="ARBA" id="ARBA00022723"/>
    </source>
</evidence>
<evidence type="ECO:0000313" key="8">
    <source>
        <dbReference type="EMBL" id="GHD34346.1"/>
    </source>
</evidence>